<dbReference type="Proteomes" id="UP000677117">
    <property type="component" value="Chromosome"/>
</dbReference>
<evidence type="ECO:0000259" key="1">
    <source>
        <dbReference type="Pfam" id="PF04760"/>
    </source>
</evidence>
<name>A0A8F1MAV4_9BACT</name>
<accession>A0A8F1MAV4</accession>
<dbReference type="EMBL" id="CP076459">
    <property type="protein sequence ID" value="QWQ31561.1"/>
    <property type="molecule type" value="Genomic_DNA"/>
</dbReference>
<organism evidence="2 3">
    <name type="scientific">Candidatus Minimicrobia vallesae</name>
    <dbReference type="NCBI Taxonomy" id="2841264"/>
    <lineage>
        <taxon>Bacteria</taxon>
        <taxon>Candidatus Saccharimonadota</taxon>
        <taxon>Candidatus Saccharimonadota incertae sedis</taxon>
        <taxon>Candidatus Minimicrobia</taxon>
    </lineage>
</organism>
<sequence length="53" mass="5732">MAEKIVNIADSVTVGELAETLGLSVTTLIGELFKNGIAATINQRLDFRDCTDY</sequence>
<gene>
    <name evidence="2" type="ORF">KOY49_00870</name>
</gene>
<keyword evidence="2" id="KW-0648">Protein biosynthesis</keyword>
<dbReference type="AlphaFoldDB" id="A0A8F1MAV4"/>
<dbReference type="Pfam" id="PF04760">
    <property type="entry name" value="IF2_N"/>
    <property type="match status" value="1"/>
</dbReference>
<dbReference type="RefSeq" id="WP_232736330.1">
    <property type="nucleotide sequence ID" value="NZ_CP076459.1"/>
</dbReference>
<evidence type="ECO:0000313" key="3">
    <source>
        <dbReference type="Proteomes" id="UP000677117"/>
    </source>
</evidence>
<protein>
    <submittedName>
        <fullName evidence="2">Translation initiation factor IF-2 N-terminal domain-containing protein</fullName>
    </submittedName>
</protein>
<reference evidence="2" key="1">
    <citation type="submission" date="2021-06" db="EMBL/GenBank/DDBJ databases">
        <title>An adapted protocol for Saccharibacteria cultivation: two new species join this phylum of Candidate Phyla Radiations.</title>
        <authorList>
            <person name="Ibrahim A."/>
            <person name="Maatouk M."/>
            <person name="Raoult D."/>
            <person name="Bittar F."/>
        </authorList>
    </citation>
    <scope>NUCLEOTIDE SEQUENCE</scope>
    <source>
        <strain evidence="2">IHU2</strain>
    </source>
</reference>
<feature type="domain" description="Translation initiation factor IF-2 N-terminal" evidence="1">
    <location>
        <begin position="11"/>
        <end position="47"/>
    </location>
</feature>
<dbReference type="InterPro" id="IPR006847">
    <property type="entry name" value="IF2_N"/>
</dbReference>
<proteinExistence type="predicted"/>
<keyword evidence="3" id="KW-1185">Reference proteome</keyword>
<dbReference type="KEGG" id="mvl:KOY49_00870"/>
<dbReference type="GO" id="GO:0003743">
    <property type="term" value="F:translation initiation factor activity"/>
    <property type="evidence" value="ECO:0007669"/>
    <property type="project" value="UniProtKB-KW"/>
</dbReference>
<keyword evidence="2" id="KW-0396">Initiation factor</keyword>
<evidence type="ECO:0000313" key="2">
    <source>
        <dbReference type="EMBL" id="QWQ31561.1"/>
    </source>
</evidence>